<dbReference type="EMBL" id="BPVZ01000004">
    <property type="protein sequence ID" value="GKU90401.1"/>
    <property type="molecule type" value="Genomic_DNA"/>
</dbReference>
<keyword evidence="2" id="KW-1133">Transmembrane helix</keyword>
<evidence type="ECO:0000256" key="2">
    <source>
        <dbReference type="SAM" id="Phobius"/>
    </source>
</evidence>
<dbReference type="Proteomes" id="UP001054252">
    <property type="component" value="Unassembled WGS sequence"/>
</dbReference>
<name>A0AAV5HSX6_9ROSI</name>
<evidence type="ECO:0000256" key="1">
    <source>
        <dbReference type="SAM" id="MobiDB-lite"/>
    </source>
</evidence>
<evidence type="ECO:0000313" key="3">
    <source>
        <dbReference type="EMBL" id="GKU90401.1"/>
    </source>
</evidence>
<feature type="region of interest" description="Disordered" evidence="1">
    <location>
        <begin position="134"/>
        <end position="158"/>
    </location>
</feature>
<dbReference type="PANTHER" id="PTHR33237:SF50">
    <property type="entry name" value="TRANSMEMBRANE PROTEIN"/>
    <property type="match status" value="1"/>
</dbReference>
<feature type="transmembrane region" description="Helical" evidence="2">
    <location>
        <begin position="12"/>
        <end position="34"/>
    </location>
</feature>
<organism evidence="3 4">
    <name type="scientific">Rubroshorea leprosula</name>
    <dbReference type="NCBI Taxonomy" id="152421"/>
    <lineage>
        <taxon>Eukaryota</taxon>
        <taxon>Viridiplantae</taxon>
        <taxon>Streptophyta</taxon>
        <taxon>Embryophyta</taxon>
        <taxon>Tracheophyta</taxon>
        <taxon>Spermatophyta</taxon>
        <taxon>Magnoliopsida</taxon>
        <taxon>eudicotyledons</taxon>
        <taxon>Gunneridae</taxon>
        <taxon>Pentapetalae</taxon>
        <taxon>rosids</taxon>
        <taxon>malvids</taxon>
        <taxon>Malvales</taxon>
        <taxon>Dipterocarpaceae</taxon>
        <taxon>Rubroshorea</taxon>
    </lineage>
</organism>
<protein>
    <submittedName>
        <fullName evidence="3">Uncharacterized protein</fullName>
    </submittedName>
</protein>
<gene>
    <name evidence="3" type="ORF">SLEP1_g4400</name>
</gene>
<keyword evidence="4" id="KW-1185">Reference proteome</keyword>
<sequence length="158" mass="17291">MARLLFERSGGQWGSIPLAIGLFISVSALVALCAKQTRSRAVHKSEEKRIGSKFAPTSPLVKPGKQLVTNISNKAIQLIHKKRADTVDESHEVGIADKEEGEGVWRKGILMGERCQPPEFSGAIFYDNYGNLLSEPPPRSPRASPLPNFMLPVARDAN</sequence>
<keyword evidence="2" id="KW-0812">Transmembrane</keyword>
<comment type="caution">
    <text evidence="3">The sequence shown here is derived from an EMBL/GenBank/DDBJ whole genome shotgun (WGS) entry which is preliminary data.</text>
</comment>
<dbReference type="PANTHER" id="PTHR33237">
    <property type="entry name" value="F2P16.13 PROTEIN-RELATED"/>
    <property type="match status" value="1"/>
</dbReference>
<keyword evidence="2" id="KW-0472">Membrane</keyword>
<dbReference type="AlphaFoldDB" id="A0AAV5HSX6"/>
<proteinExistence type="predicted"/>
<evidence type="ECO:0000313" key="4">
    <source>
        <dbReference type="Proteomes" id="UP001054252"/>
    </source>
</evidence>
<reference evidence="3 4" key="1">
    <citation type="journal article" date="2021" name="Commun. Biol.">
        <title>The genome of Shorea leprosula (Dipterocarpaceae) highlights the ecological relevance of drought in aseasonal tropical rainforests.</title>
        <authorList>
            <person name="Ng K.K.S."/>
            <person name="Kobayashi M.J."/>
            <person name="Fawcett J.A."/>
            <person name="Hatakeyama M."/>
            <person name="Paape T."/>
            <person name="Ng C.H."/>
            <person name="Ang C.C."/>
            <person name="Tnah L.H."/>
            <person name="Lee C.T."/>
            <person name="Nishiyama T."/>
            <person name="Sese J."/>
            <person name="O'Brien M.J."/>
            <person name="Copetti D."/>
            <person name="Mohd Noor M.I."/>
            <person name="Ong R.C."/>
            <person name="Putra M."/>
            <person name="Sireger I.Z."/>
            <person name="Indrioko S."/>
            <person name="Kosugi Y."/>
            <person name="Izuno A."/>
            <person name="Isagi Y."/>
            <person name="Lee S.L."/>
            <person name="Shimizu K.K."/>
        </authorList>
    </citation>
    <scope>NUCLEOTIDE SEQUENCE [LARGE SCALE GENOMIC DNA]</scope>
    <source>
        <strain evidence="3">214</strain>
    </source>
</reference>
<accession>A0AAV5HSX6</accession>